<dbReference type="Proteomes" id="UP000248961">
    <property type="component" value="Unassembled WGS sequence"/>
</dbReference>
<evidence type="ECO:0000256" key="1">
    <source>
        <dbReference type="SAM" id="MobiDB-lite"/>
    </source>
</evidence>
<feature type="region of interest" description="Disordered" evidence="1">
    <location>
        <begin position="47"/>
        <end position="109"/>
    </location>
</feature>
<feature type="compositionally biased region" description="Polar residues" evidence="1">
    <location>
        <begin position="358"/>
        <end position="367"/>
    </location>
</feature>
<organism evidence="2 3">
    <name type="scientific">Aspergillus homomorphus (strain CBS 101889)</name>
    <dbReference type="NCBI Taxonomy" id="1450537"/>
    <lineage>
        <taxon>Eukaryota</taxon>
        <taxon>Fungi</taxon>
        <taxon>Dikarya</taxon>
        <taxon>Ascomycota</taxon>
        <taxon>Pezizomycotina</taxon>
        <taxon>Eurotiomycetes</taxon>
        <taxon>Eurotiomycetidae</taxon>
        <taxon>Eurotiales</taxon>
        <taxon>Aspergillaceae</taxon>
        <taxon>Aspergillus</taxon>
        <taxon>Aspergillus subgen. Circumdati</taxon>
    </lineage>
</organism>
<feature type="compositionally biased region" description="Low complexity" evidence="1">
    <location>
        <begin position="47"/>
        <end position="56"/>
    </location>
</feature>
<feature type="compositionally biased region" description="Polar residues" evidence="1">
    <location>
        <begin position="1"/>
        <end position="10"/>
    </location>
</feature>
<dbReference type="GeneID" id="37203440"/>
<evidence type="ECO:0000313" key="2">
    <source>
        <dbReference type="EMBL" id="RAL16367.1"/>
    </source>
</evidence>
<accession>A0A395I897</accession>
<feature type="compositionally biased region" description="Basic residues" evidence="1">
    <location>
        <begin position="338"/>
        <end position="351"/>
    </location>
</feature>
<reference evidence="2 3" key="1">
    <citation type="submission" date="2018-02" db="EMBL/GenBank/DDBJ databases">
        <title>The genomes of Aspergillus section Nigri reveals drivers in fungal speciation.</title>
        <authorList>
            <consortium name="DOE Joint Genome Institute"/>
            <person name="Vesth T.C."/>
            <person name="Nybo J."/>
            <person name="Theobald S."/>
            <person name="Brandl J."/>
            <person name="Frisvad J.C."/>
            <person name="Nielsen K.F."/>
            <person name="Lyhne E.K."/>
            <person name="Kogle M.E."/>
            <person name="Kuo A."/>
            <person name="Riley R."/>
            <person name="Clum A."/>
            <person name="Nolan M."/>
            <person name="Lipzen A."/>
            <person name="Salamov A."/>
            <person name="Henrissat B."/>
            <person name="Wiebenga A."/>
            <person name="De vries R.P."/>
            <person name="Grigoriev I.V."/>
            <person name="Mortensen U.H."/>
            <person name="Andersen M.R."/>
            <person name="Baker S.E."/>
        </authorList>
    </citation>
    <scope>NUCLEOTIDE SEQUENCE [LARGE SCALE GENOMIC DNA]</scope>
    <source>
        <strain evidence="2 3">CBS 101889</strain>
    </source>
</reference>
<dbReference type="VEuPathDB" id="FungiDB:BO97DRAFT_455889"/>
<gene>
    <name evidence="2" type="ORF">BO97DRAFT_455889</name>
</gene>
<dbReference type="EMBL" id="KZ824269">
    <property type="protein sequence ID" value="RAL16367.1"/>
    <property type="molecule type" value="Genomic_DNA"/>
</dbReference>
<sequence length="485" mass="51996">MADQEINTGNGMYRESIPRLPALPEILRGIELEEPIDRLPSIRQILSSSSSSSSSSGGPARSATATDAVVRRQSGTVSHPTPSEARAHPSSASHHRPGQPRFHRLLPPPYGSFYPSRAATIPTHPLLLQAPRHSSVSATTAGPKLTAVPATPVIFVTNPNGDHRALRADEYIATFPDPPPVYSSSQPGRFRSAAAAAAAAEEQHGQVYDILAELRTRNTATECQSSPPHPILTASTYNAFPAEKDPRGRMRSGDSLAALPRRETVTQFVDQPARAARCELCNGRNESGMSRCTACPWQCCHGCTVKEGYLREHVWLGEVHIGPITRDELLGSGAGKVTPKKKNWRTSKKKVKPESSQRHGNGSAMQSQMLGIGTGTAVARQTACANYHPTAIGTKASTTPSIGFIESPSAPANFRTAEPTASTYNERELEAASGILALHLKTHALASEGKDLRFTDNARHHEASCAIADAVVAEYKLSHDVKEGD</sequence>
<protein>
    <submittedName>
        <fullName evidence="2">Uncharacterized protein</fullName>
    </submittedName>
</protein>
<feature type="region of interest" description="Disordered" evidence="1">
    <location>
        <begin position="1"/>
        <end position="20"/>
    </location>
</feature>
<feature type="region of interest" description="Disordered" evidence="1">
    <location>
        <begin position="332"/>
        <end position="367"/>
    </location>
</feature>
<dbReference type="OrthoDB" id="4755622at2759"/>
<proteinExistence type="predicted"/>
<dbReference type="RefSeq" id="XP_025555521.1">
    <property type="nucleotide sequence ID" value="XM_025699151.1"/>
</dbReference>
<keyword evidence="3" id="KW-1185">Reference proteome</keyword>
<name>A0A395I897_ASPHC</name>
<dbReference type="AlphaFoldDB" id="A0A395I897"/>
<feature type="compositionally biased region" description="Basic residues" evidence="1">
    <location>
        <begin position="93"/>
        <end position="104"/>
    </location>
</feature>
<evidence type="ECO:0000313" key="3">
    <source>
        <dbReference type="Proteomes" id="UP000248961"/>
    </source>
</evidence>